<dbReference type="CDD" id="cd14688">
    <property type="entry name" value="bZIP_YAP"/>
    <property type="match status" value="1"/>
</dbReference>
<feature type="region of interest" description="Disordered" evidence="1">
    <location>
        <begin position="337"/>
        <end position="376"/>
    </location>
</feature>
<feature type="compositionally biased region" description="Polar residues" evidence="1">
    <location>
        <begin position="341"/>
        <end position="351"/>
    </location>
</feature>
<dbReference type="EMBL" id="PGCI01000023">
    <property type="protein sequence ID" value="PLW48501.1"/>
    <property type="molecule type" value="Genomic_DNA"/>
</dbReference>
<dbReference type="InterPro" id="IPR004827">
    <property type="entry name" value="bZIP"/>
</dbReference>
<evidence type="ECO:0000256" key="1">
    <source>
        <dbReference type="SAM" id="MobiDB-lite"/>
    </source>
</evidence>
<gene>
    <name evidence="3" type="ORF">PCASD_04241</name>
</gene>
<evidence type="ECO:0000313" key="3">
    <source>
        <dbReference type="EMBL" id="PLW48501.1"/>
    </source>
</evidence>
<feature type="compositionally biased region" description="Polar residues" evidence="1">
    <location>
        <begin position="237"/>
        <end position="254"/>
    </location>
</feature>
<evidence type="ECO:0000313" key="4">
    <source>
        <dbReference type="Proteomes" id="UP000235392"/>
    </source>
</evidence>
<feature type="region of interest" description="Disordered" evidence="1">
    <location>
        <begin position="1"/>
        <end position="34"/>
    </location>
</feature>
<accession>A0A2N5VET5</accession>
<comment type="caution">
    <text evidence="3">The sequence shown here is derived from an EMBL/GenBank/DDBJ whole genome shotgun (WGS) entry which is preliminary data.</text>
</comment>
<feature type="compositionally biased region" description="Basic and acidic residues" evidence="1">
    <location>
        <begin position="19"/>
        <end position="34"/>
    </location>
</feature>
<dbReference type="AlphaFoldDB" id="A0A2N5VET5"/>
<feature type="compositionally biased region" description="Polar residues" evidence="1">
    <location>
        <begin position="359"/>
        <end position="376"/>
    </location>
</feature>
<dbReference type="PROSITE" id="PS00036">
    <property type="entry name" value="BZIP_BASIC"/>
    <property type="match status" value="1"/>
</dbReference>
<organism evidence="3 4">
    <name type="scientific">Puccinia coronata f. sp. avenae</name>
    <dbReference type="NCBI Taxonomy" id="200324"/>
    <lineage>
        <taxon>Eukaryota</taxon>
        <taxon>Fungi</taxon>
        <taxon>Dikarya</taxon>
        <taxon>Basidiomycota</taxon>
        <taxon>Pucciniomycotina</taxon>
        <taxon>Pucciniomycetes</taxon>
        <taxon>Pucciniales</taxon>
        <taxon>Pucciniaceae</taxon>
        <taxon>Puccinia</taxon>
    </lineage>
</organism>
<sequence>MPRQPLADTPGLPPYGQRSSERRKEQNRIAQRQLRERRQHQEAAQALKLQQQQNEIRRLHRLINELRNENFALRSQSHTRRRQSVIPISSLSRGLGMSHAPATTTGPLPTLEPNCKPFLARHSIDYSSLHGAGLHAGGSSHRLYEQRHFKSWNSEDQRAPSFVPHLAPSFVSHLRQSAPRATVQHPGHSAYGHPASRGSTRLQICTGQDIHKHAESSSEKACSASSFCGKAHSSGISNVPMTSKPPASNWTPRNVTPPLEEAPGDSPTNGWLNSPQKLQQSPQLNSTPKTESNFFTPSSVDVASFWPTQPPTSPNKHEDREEIDRFSAPTLSVVPSEFFPASNTSQMSSDRTQLRKTSESAGSDTNSLAPDSDNHSSFSTLSIDSVHFPFISPELLSHHVARCLSPTATGSSPEAQMELEASNLGEANKTICFRSPFAESNDSEMNDQPNFGLPLSWIETKKFNVEALSPLPTHAKSMFLEVNEMWGCEF</sequence>
<feature type="region of interest" description="Disordered" evidence="1">
    <location>
        <begin position="174"/>
        <end position="198"/>
    </location>
</feature>
<name>A0A2N5VET5_9BASI</name>
<protein>
    <recommendedName>
        <fullName evidence="2">BZIP domain-containing protein</fullName>
    </recommendedName>
</protein>
<feature type="region of interest" description="Disordered" evidence="1">
    <location>
        <begin position="237"/>
        <end position="323"/>
    </location>
</feature>
<feature type="domain" description="BZIP" evidence="2">
    <location>
        <begin position="22"/>
        <end position="37"/>
    </location>
</feature>
<proteinExistence type="predicted"/>
<feature type="compositionally biased region" description="Polar residues" evidence="1">
    <location>
        <begin position="266"/>
        <end position="301"/>
    </location>
</feature>
<reference evidence="3 4" key="1">
    <citation type="submission" date="2017-11" db="EMBL/GenBank/DDBJ databases">
        <title>De novo assembly and phasing of dikaryotic genomes from two isolates of Puccinia coronata f. sp. avenae, the causal agent of oat crown rust.</title>
        <authorList>
            <person name="Miller M.E."/>
            <person name="Zhang Y."/>
            <person name="Omidvar V."/>
            <person name="Sperschneider J."/>
            <person name="Schwessinger B."/>
            <person name="Raley C."/>
            <person name="Palmer J.M."/>
            <person name="Garnica D."/>
            <person name="Upadhyaya N."/>
            <person name="Rathjen J."/>
            <person name="Taylor J.M."/>
            <person name="Park R.F."/>
            <person name="Dodds P.N."/>
            <person name="Hirsch C.D."/>
            <person name="Kianian S.F."/>
            <person name="Figueroa M."/>
        </authorList>
    </citation>
    <scope>NUCLEOTIDE SEQUENCE [LARGE SCALE GENOMIC DNA]</scope>
    <source>
        <strain evidence="3">12SD80</strain>
    </source>
</reference>
<dbReference type="GO" id="GO:0003700">
    <property type="term" value="F:DNA-binding transcription factor activity"/>
    <property type="evidence" value="ECO:0007669"/>
    <property type="project" value="InterPro"/>
</dbReference>
<dbReference type="Proteomes" id="UP000235392">
    <property type="component" value="Unassembled WGS sequence"/>
</dbReference>
<evidence type="ECO:0000259" key="2">
    <source>
        <dbReference type="PROSITE" id="PS00036"/>
    </source>
</evidence>